<dbReference type="KEGG" id="marq:MARGE09_P0191"/>
<feature type="transmembrane region" description="Helical" evidence="5">
    <location>
        <begin position="37"/>
        <end position="57"/>
    </location>
</feature>
<keyword evidence="5" id="KW-0812">Transmembrane</keyword>
<proteinExistence type="predicted"/>
<evidence type="ECO:0000313" key="8">
    <source>
        <dbReference type="Proteomes" id="UP001320119"/>
    </source>
</evidence>
<protein>
    <recommendedName>
        <fullName evidence="6">HTH araC/xylS-type domain-containing protein</fullName>
    </recommendedName>
</protein>
<feature type="transmembrane region" description="Helical" evidence="5">
    <location>
        <begin position="63"/>
        <end position="82"/>
    </location>
</feature>
<evidence type="ECO:0000259" key="6">
    <source>
        <dbReference type="PROSITE" id="PS01124"/>
    </source>
</evidence>
<dbReference type="PRINTS" id="PR00032">
    <property type="entry name" value="HTHARAC"/>
</dbReference>
<feature type="domain" description="HTH araC/xylS-type" evidence="6">
    <location>
        <begin position="282"/>
        <end position="387"/>
    </location>
</feature>
<dbReference type="GO" id="GO:0003700">
    <property type="term" value="F:DNA-binding transcription factor activity"/>
    <property type="evidence" value="ECO:0007669"/>
    <property type="project" value="InterPro"/>
</dbReference>
<keyword evidence="1" id="KW-0805">Transcription regulation</keyword>
<dbReference type="AlphaFoldDB" id="A0AAN1WEA4"/>
<dbReference type="Gene3D" id="1.10.10.60">
    <property type="entry name" value="Homeodomain-like"/>
    <property type="match status" value="2"/>
</dbReference>
<dbReference type="Pfam" id="PF12833">
    <property type="entry name" value="HTH_18"/>
    <property type="match status" value="1"/>
</dbReference>
<evidence type="ECO:0000256" key="4">
    <source>
        <dbReference type="SAM" id="MobiDB-lite"/>
    </source>
</evidence>
<feature type="transmembrane region" description="Helical" evidence="5">
    <location>
        <begin position="102"/>
        <end position="120"/>
    </location>
</feature>
<dbReference type="GO" id="GO:0043565">
    <property type="term" value="F:sequence-specific DNA binding"/>
    <property type="evidence" value="ECO:0007669"/>
    <property type="project" value="InterPro"/>
</dbReference>
<feature type="transmembrane region" description="Helical" evidence="5">
    <location>
        <begin position="6"/>
        <end position="25"/>
    </location>
</feature>
<dbReference type="PROSITE" id="PS00041">
    <property type="entry name" value="HTH_ARAC_FAMILY_1"/>
    <property type="match status" value="1"/>
</dbReference>
<feature type="transmembrane region" description="Helical" evidence="5">
    <location>
        <begin position="186"/>
        <end position="212"/>
    </location>
</feature>
<accession>A0AAN1WEA4</accession>
<dbReference type="PANTHER" id="PTHR43280">
    <property type="entry name" value="ARAC-FAMILY TRANSCRIPTIONAL REGULATOR"/>
    <property type="match status" value="1"/>
</dbReference>
<dbReference type="PANTHER" id="PTHR43280:SF29">
    <property type="entry name" value="ARAC-FAMILY TRANSCRIPTIONAL REGULATOR"/>
    <property type="match status" value="1"/>
</dbReference>
<evidence type="ECO:0000256" key="5">
    <source>
        <dbReference type="SAM" id="Phobius"/>
    </source>
</evidence>
<keyword evidence="2" id="KW-0238">DNA-binding</keyword>
<keyword evidence="3" id="KW-0804">Transcription</keyword>
<keyword evidence="5" id="KW-0472">Membrane</keyword>
<organism evidence="7 8">
    <name type="scientific">Marinagarivorans cellulosilyticus</name>
    <dbReference type="NCBI Taxonomy" id="2721545"/>
    <lineage>
        <taxon>Bacteria</taxon>
        <taxon>Pseudomonadati</taxon>
        <taxon>Pseudomonadota</taxon>
        <taxon>Gammaproteobacteria</taxon>
        <taxon>Cellvibrionales</taxon>
        <taxon>Cellvibrionaceae</taxon>
        <taxon>Marinagarivorans</taxon>
    </lineage>
</organism>
<name>A0AAN1WEA4_9GAMM</name>
<dbReference type="SUPFAM" id="SSF46689">
    <property type="entry name" value="Homeodomain-like"/>
    <property type="match status" value="1"/>
</dbReference>
<sequence>MADTAVLAIVMATLGQVLLSLSLLLPRALHTQTYWPLAAFFILSGVMTAVPAAAVFLPAWQTHLVALMAPAFLLQAPALWLYVQGLTSPTPWRFNLKHAWHLVPAGFGAVTAITILSLPPATRYALFLSDQAVNTPLADAASFCVLLCLLLWLVQSGIYLCKMVKRLTTYRQQLKNLFASNEQRELGWLSLLLTIAGSTWGVSLLIIIFGVMEKDTGISNKVLVSLYFLLIWSLATWGLRQKPGFEGRYQPTEPTIKKQPQAEPPKPSAKYERSALGAEQEARIAQKIQIAMQEQQLYLDPALSLQKLAQHLAITPHYVSQALNNNLQQNFFDYVNQCRVIHAKPLILAGEMTVIDIAYTAGFNARSSFYKAFKRETGQTPTEFRAKS</sequence>
<evidence type="ECO:0000256" key="2">
    <source>
        <dbReference type="ARBA" id="ARBA00023125"/>
    </source>
</evidence>
<keyword evidence="5" id="KW-1133">Transmembrane helix</keyword>
<evidence type="ECO:0000256" key="1">
    <source>
        <dbReference type="ARBA" id="ARBA00023015"/>
    </source>
</evidence>
<dbReference type="InterPro" id="IPR020449">
    <property type="entry name" value="Tscrpt_reg_AraC-type_HTH"/>
</dbReference>
<feature type="region of interest" description="Disordered" evidence="4">
    <location>
        <begin position="249"/>
        <end position="273"/>
    </location>
</feature>
<dbReference type="PROSITE" id="PS01124">
    <property type="entry name" value="HTH_ARAC_FAMILY_2"/>
    <property type="match status" value="1"/>
</dbReference>
<gene>
    <name evidence="7" type="ORF">MARGE09_P0191</name>
</gene>
<dbReference type="EMBL" id="AP023086">
    <property type="protein sequence ID" value="BCD95992.1"/>
    <property type="molecule type" value="Genomic_DNA"/>
</dbReference>
<feature type="transmembrane region" description="Helical" evidence="5">
    <location>
        <begin position="140"/>
        <end position="161"/>
    </location>
</feature>
<evidence type="ECO:0000313" key="7">
    <source>
        <dbReference type="EMBL" id="BCD95992.1"/>
    </source>
</evidence>
<keyword evidence="8" id="KW-1185">Reference proteome</keyword>
<dbReference type="InterPro" id="IPR009057">
    <property type="entry name" value="Homeodomain-like_sf"/>
</dbReference>
<dbReference type="SMART" id="SM00342">
    <property type="entry name" value="HTH_ARAC"/>
    <property type="match status" value="1"/>
</dbReference>
<reference evidence="7 8" key="1">
    <citation type="journal article" date="2022" name="IScience">
        <title>An ultrasensitive nanofiber-based assay for enzymatic hydrolysis and deep-sea microbial degradation of cellulose.</title>
        <authorList>
            <person name="Tsudome M."/>
            <person name="Tachioka M."/>
            <person name="Miyazaki M."/>
            <person name="Uchimura K."/>
            <person name="Tsuda M."/>
            <person name="Takaki Y."/>
            <person name="Deguchi S."/>
        </authorList>
    </citation>
    <scope>NUCLEOTIDE SEQUENCE [LARGE SCALE GENOMIC DNA]</scope>
    <source>
        <strain evidence="7 8">GE09</strain>
    </source>
</reference>
<dbReference type="Proteomes" id="UP001320119">
    <property type="component" value="Chromosome"/>
</dbReference>
<feature type="transmembrane region" description="Helical" evidence="5">
    <location>
        <begin position="218"/>
        <end position="239"/>
    </location>
</feature>
<dbReference type="InterPro" id="IPR018062">
    <property type="entry name" value="HTH_AraC-typ_CS"/>
</dbReference>
<evidence type="ECO:0000256" key="3">
    <source>
        <dbReference type="ARBA" id="ARBA00023163"/>
    </source>
</evidence>
<dbReference type="InterPro" id="IPR018060">
    <property type="entry name" value="HTH_AraC"/>
</dbReference>